<reference evidence="1 2" key="1">
    <citation type="journal article" date="2020" name="Phytopathology">
        <title>A high-quality genome resource of Botrytis fragariae, a new and rapidly spreading fungal pathogen causing strawberry gray mold in the U.S.A.</title>
        <authorList>
            <person name="Wu Y."/>
            <person name="Saski C.A."/>
            <person name="Schnabel G."/>
            <person name="Xiao S."/>
            <person name="Hu M."/>
        </authorList>
    </citation>
    <scope>NUCLEOTIDE SEQUENCE [LARGE SCALE GENOMIC DNA]</scope>
    <source>
        <strain evidence="1 2">BVB16</strain>
    </source>
</reference>
<dbReference type="EMBL" id="JABFCT010000017">
    <property type="protein sequence ID" value="KAF5869289.1"/>
    <property type="molecule type" value="Genomic_DNA"/>
</dbReference>
<evidence type="ECO:0000313" key="1">
    <source>
        <dbReference type="EMBL" id="KAF5869289.1"/>
    </source>
</evidence>
<dbReference type="AlphaFoldDB" id="A0A8H6AKX1"/>
<feature type="non-terminal residue" evidence="1">
    <location>
        <position position="1"/>
    </location>
</feature>
<dbReference type="Proteomes" id="UP000531561">
    <property type="component" value="Unassembled WGS sequence"/>
</dbReference>
<comment type="caution">
    <text evidence="1">The sequence shown here is derived from an EMBL/GenBank/DDBJ whole genome shotgun (WGS) entry which is preliminary data.</text>
</comment>
<gene>
    <name evidence="1" type="ORF">Bfra_011097</name>
</gene>
<organism evidence="1 2">
    <name type="scientific">Botrytis fragariae</name>
    <dbReference type="NCBI Taxonomy" id="1964551"/>
    <lineage>
        <taxon>Eukaryota</taxon>
        <taxon>Fungi</taxon>
        <taxon>Dikarya</taxon>
        <taxon>Ascomycota</taxon>
        <taxon>Pezizomycotina</taxon>
        <taxon>Leotiomycetes</taxon>
        <taxon>Helotiales</taxon>
        <taxon>Sclerotiniaceae</taxon>
        <taxon>Botrytis</taxon>
    </lineage>
</organism>
<proteinExistence type="predicted"/>
<dbReference type="RefSeq" id="XP_037188238.1">
    <property type="nucleotide sequence ID" value="XM_037341426.1"/>
</dbReference>
<accession>A0A8H6AKX1</accession>
<evidence type="ECO:0000313" key="2">
    <source>
        <dbReference type="Proteomes" id="UP000531561"/>
    </source>
</evidence>
<protein>
    <submittedName>
        <fullName evidence="1">Uncharacterized protein</fullName>
    </submittedName>
</protein>
<sequence length="106" mass="11802">IISDLQPREQEKAFVASKLKVSSITSENEQLLVTATSFDDSRTGTDTITKLSSELPSIADSGLKNLQSLQAPELFRQQPSYVFLIYLWNFESEFGATPFHDSISLS</sequence>
<dbReference type="GeneID" id="59265118"/>
<name>A0A8H6AKX1_9HELO</name>
<keyword evidence="2" id="KW-1185">Reference proteome</keyword>